<keyword evidence="6" id="KW-0813">Transport</keyword>
<reference evidence="10" key="2">
    <citation type="journal article" date="2021" name="PeerJ">
        <title>Extensive microbial diversity within the chicken gut microbiome revealed by metagenomics and culture.</title>
        <authorList>
            <person name="Gilroy R."/>
            <person name="Ravi A."/>
            <person name="Getino M."/>
            <person name="Pursley I."/>
            <person name="Horton D.L."/>
            <person name="Alikhan N.F."/>
            <person name="Baker D."/>
            <person name="Gharbi K."/>
            <person name="Hall N."/>
            <person name="Watson M."/>
            <person name="Adriaenssens E.M."/>
            <person name="Foster-Nyarko E."/>
            <person name="Jarju S."/>
            <person name="Secka A."/>
            <person name="Antonio M."/>
            <person name="Oren A."/>
            <person name="Chaudhuri R.R."/>
            <person name="La Ragione R."/>
            <person name="Hildebrand F."/>
            <person name="Pallen M.J."/>
        </authorList>
    </citation>
    <scope>NUCLEOTIDE SEQUENCE</scope>
    <source>
        <strain evidence="10">10669</strain>
    </source>
</reference>
<feature type="region of interest" description="Disordered" evidence="7">
    <location>
        <begin position="160"/>
        <end position="205"/>
    </location>
</feature>
<protein>
    <submittedName>
        <fullName evidence="10">MotA/TolQ/ExbB proton channel family protein</fullName>
    </submittedName>
</protein>
<evidence type="ECO:0000256" key="8">
    <source>
        <dbReference type="SAM" id="Phobius"/>
    </source>
</evidence>
<dbReference type="GO" id="GO:0005886">
    <property type="term" value="C:plasma membrane"/>
    <property type="evidence" value="ECO:0007669"/>
    <property type="project" value="UniProtKB-SubCell"/>
</dbReference>
<dbReference type="Proteomes" id="UP000886812">
    <property type="component" value="Unassembled WGS sequence"/>
</dbReference>
<dbReference type="Pfam" id="PF01618">
    <property type="entry name" value="MotA_ExbB"/>
    <property type="match status" value="1"/>
</dbReference>
<evidence type="ECO:0000256" key="7">
    <source>
        <dbReference type="SAM" id="MobiDB-lite"/>
    </source>
</evidence>
<evidence type="ECO:0000256" key="2">
    <source>
        <dbReference type="ARBA" id="ARBA00022475"/>
    </source>
</evidence>
<evidence type="ECO:0000256" key="1">
    <source>
        <dbReference type="ARBA" id="ARBA00004651"/>
    </source>
</evidence>
<evidence type="ECO:0000256" key="3">
    <source>
        <dbReference type="ARBA" id="ARBA00022692"/>
    </source>
</evidence>
<feature type="transmembrane region" description="Helical" evidence="8">
    <location>
        <begin position="99"/>
        <end position="121"/>
    </location>
</feature>
<keyword evidence="3 8" id="KW-0812">Transmembrane</keyword>
<comment type="caution">
    <text evidence="10">The sequence shown here is derived from an EMBL/GenBank/DDBJ whole genome shotgun (WGS) entry which is preliminary data.</text>
</comment>
<reference evidence="10" key="1">
    <citation type="submission" date="2020-10" db="EMBL/GenBank/DDBJ databases">
        <authorList>
            <person name="Gilroy R."/>
        </authorList>
    </citation>
    <scope>NUCLEOTIDE SEQUENCE</scope>
    <source>
        <strain evidence="10">10669</strain>
    </source>
</reference>
<dbReference type="AlphaFoldDB" id="A0A9D1T175"/>
<dbReference type="PANTHER" id="PTHR30625:SF3">
    <property type="entry name" value="TOL-PAL SYSTEM PROTEIN TOLQ"/>
    <property type="match status" value="1"/>
</dbReference>
<proteinExistence type="inferred from homology"/>
<gene>
    <name evidence="10" type="ORF">IAC75_03155</name>
</gene>
<comment type="subcellular location">
    <subcellularLocation>
        <location evidence="1">Cell membrane</location>
        <topology evidence="1">Multi-pass membrane protein</topology>
    </subcellularLocation>
    <subcellularLocation>
        <location evidence="6">Membrane</location>
        <topology evidence="6">Multi-pass membrane protein</topology>
    </subcellularLocation>
</comment>
<evidence type="ECO:0000313" key="10">
    <source>
        <dbReference type="EMBL" id="HIV04134.1"/>
    </source>
</evidence>
<keyword evidence="4 8" id="KW-1133">Transmembrane helix</keyword>
<feature type="transmembrane region" description="Helical" evidence="8">
    <location>
        <begin position="63"/>
        <end position="87"/>
    </location>
</feature>
<dbReference type="InterPro" id="IPR050790">
    <property type="entry name" value="ExbB/TolQ_transport"/>
</dbReference>
<keyword evidence="6" id="KW-0653">Protein transport</keyword>
<evidence type="ECO:0000259" key="9">
    <source>
        <dbReference type="Pfam" id="PF01618"/>
    </source>
</evidence>
<dbReference type="EMBL" id="DVOG01000081">
    <property type="protein sequence ID" value="HIV04134.1"/>
    <property type="molecule type" value="Genomic_DNA"/>
</dbReference>
<accession>A0A9D1T175</accession>
<organism evidence="10 11">
    <name type="scientific">Candidatus Spyradosoma merdigallinarum</name>
    <dbReference type="NCBI Taxonomy" id="2840950"/>
    <lineage>
        <taxon>Bacteria</taxon>
        <taxon>Pseudomonadati</taxon>
        <taxon>Verrucomicrobiota</taxon>
        <taxon>Opitutia</taxon>
        <taxon>Opitutia incertae sedis</taxon>
        <taxon>Candidatus Spyradosoma</taxon>
    </lineage>
</organism>
<keyword evidence="5 8" id="KW-0472">Membrane</keyword>
<keyword evidence="2" id="KW-1003">Cell membrane</keyword>
<name>A0A9D1T175_9BACT</name>
<dbReference type="PANTHER" id="PTHR30625">
    <property type="entry name" value="PROTEIN TOLQ"/>
    <property type="match status" value="1"/>
</dbReference>
<evidence type="ECO:0000256" key="5">
    <source>
        <dbReference type="ARBA" id="ARBA00023136"/>
    </source>
</evidence>
<feature type="non-terminal residue" evidence="10">
    <location>
        <position position="1"/>
    </location>
</feature>
<evidence type="ECO:0000256" key="4">
    <source>
        <dbReference type="ARBA" id="ARBA00022989"/>
    </source>
</evidence>
<evidence type="ECO:0000256" key="6">
    <source>
        <dbReference type="RuleBase" id="RU004057"/>
    </source>
</evidence>
<dbReference type="InterPro" id="IPR002898">
    <property type="entry name" value="MotA_ExbB_proton_chnl"/>
</dbReference>
<feature type="domain" description="MotA/TolQ/ExbB proton channel" evidence="9">
    <location>
        <begin position="33"/>
        <end position="136"/>
    </location>
</feature>
<dbReference type="GO" id="GO:0017038">
    <property type="term" value="P:protein import"/>
    <property type="evidence" value="ECO:0007669"/>
    <property type="project" value="TreeGrafter"/>
</dbReference>
<sequence length="205" mass="21530">GTAATAPYVKVLSAALEALHKHRGKISSADDVRVCMSHVENAVQRAIGRANARYEKGMVPLSTFISGGPFLGLLGTVWGVMVTFGALTEKASIAELAPGVSGALVATTAGLLLAIPASFAYNWALGRTRQMSTELDNFSSAVADQIENELLDELRASKRDATRERPLAAEAQDANPFLRGGSLSLAGTPPPSPDAPLRSRASSWE</sequence>
<comment type="similarity">
    <text evidence="6">Belongs to the exbB/tolQ family.</text>
</comment>
<evidence type="ECO:0000313" key="11">
    <source>
        <dbReference type="Proteomes" id="UP000886812"/>
    </source>
</evidence>